<reference evidence="1 2" key="1">
    <citation type="submission" date="2023-02" db="EMBL/GenBank/DDBJ databases">
        <title>Genome sequence of Lacticaseibacillus sp. KACC 23028.</title>
        <authorList>
            <person name="Kim S."/>
            <person name="Heo J."/>
            <person name="Kwon S.-W."/>
        </authorList>
    </citation>
    <scope>NUCLEOTIDE SEQUENCE [LARGE SCALE GENOMIC DNA]</scope>
    <source>
        <strain evidence="1 2">KACC 23028</strain>
    </source>
</reference>
<evidence type="ECO:0000313" key="2">
    <source>
        <dbReference type="Proteomes" id="UP001220377"/>
    </source>
</evidence>
<evidence type="ECO:0000313" key="1">
    <source>
        <dbReference type="EMBL" id="WDF82684.1"/>
    </source>
</evidence>
<dbReference type="Pfam" id="PF05119">
    <property type="entry name" value="Terminase_4"/>
    <property type="match status" value="1"/>
</dbReference>
<dbReference type="RefSeq" id="WP_274260331.1">
    <property type="nucleotide sequence ID" value="NZ_CP117884.1"/>
</dbReference>
<dbReference type="Proteomes" id="UP001220377">
    <property type="component" value="Chromosome"/>
</dbReference>
<organism evidence="1 2">
    <name type="scientific">Lacticaseibacillus pabuli</name>
    <dbReference type="NCBI Taxonomy" id="3025672"/>
    <lineage>
        <taxon>Bacteria</taxon>
        <taxon>Bacillati</taxon>
        <taxon>Bacillota</taxon>
        <taxon>Bacilli</taxon>
        <taxon>Lactobacillales</taxon>
        <taxon>Lactobacillaceae</taxon>
        <taxon>Lacticaseibacillus</taxon>
    </lineage>
</organism>
<proteinExistence type="predicted"/>
<sequence length="154" mass="17240">MTGRPPKKVADMRGHMSNKALEDRQAHEDMLFDYEPLVSQAPSWLDPLALQEWARIVPLLKKDIPISELDATLIASHCQAYSDIQRATEQEHKLGMVLDNGRANPAVKQVRDATAQMIRIDSELGLTVFSRTKIHAKGEGKQPDDPFAKLVNQS</sequence>
<protein>
    <submittedName>
        <fullName evidence="1">Phage terminase small subunit P27 family</fullName>
    </submittedName>
</protein>
<keyword evidence="2" id="KW-1185">Reference proteome</keyword>
<dbReference type="EMBL" id="CP117884">
    <property type="protein sequence ID" value="WDF82684.1"/>
    <property type="molecule type" value="Genomic_DNA"/>
</dbReference>
<dbReference type="InterPro" id="IPR006448">
    <property type="entry name" value="Phage_term_ssu_P27"/>
</dbReference>
<gene>
    <name evidence="1" type="ORF">PQ472_00140</name>
</gene>
<dbReference type="NCBIfam" id="TIGR01558">
    <property type="entry name" value="sm_term_P27"/>
    <property type="match status" value="1"/>
</dbReference>
<name>A0ABY7WSA3_9LACO</name>
<accession>A0ABY7WSA3</accession>